<organism evidence="3 4">
    <name type="scientific">Halovenus carboxidivorans</name>
    <dbReference type="NCBI Taxonomy" id="2692199"/>
    <lineage>
        <taxon>Archaea</taxon>
        <taxon>Methanobacteriati</taxon>
        <taxon>Methanobacteriota</taxon>
        <taxon>Stenosarchaea group</taxon>
        <taxon>Halobacteria</taxon>
        <taxon>Halobacteriales</taxon>
        <taxon>Haloarculaceae</taxon>
        <taxon>Halovenus</taxon>
    </lineage>
</organism>
<dbReference type="Pfam" id="PF24107">
    <property type="entry name" value="DUF7382"/>
    <property type="match status" value="1"/>
</dbReference>
<sequence length="156" mass="16989">MYDRRANARMSGRTLWQDERAIEGLPIRLVIALVVGVACLGVMMSVVGGFSSLNETELDTKPDPDVIDEGNQTVNVTVVSPDNEPIEDATVIARSDTAQLDSLARAETDGDGTAQLTIDPELRPNQEDGRIELKIQPPQGEYIDKQENTGILVVEN</sequence>
<dbReference type="AlphaFoldDB" id="A0A6B0T6A5"/>
<dbReference type="Proteomes" id="UP000466535">
    <property type="component" value="Unassembled WGS sequence"/>
</dbReference>
<keyword evidence="1" id="KW-0812">Transmembrane</keyword>
<accession>A0A6B0T6A5</accession>
<evidence type="ECO:0000313" key="3">
    <source>
        <dbReference type="EMBL" id="MXR52457.1"/>
    </source>
</evidence>
<keyword evidence="3" id="KW-0121">Carboxypeptidase</keyword>
<feature type="transmembrane region" description="Helical" evidence="1">
    <location>
        <begin position="29"/>
        <end position="50"/>
    </location>
</feature>
<comment type="caution">
    <text evidence="3">The sequence shown here is derived from an EMBL/GenBank/DDBJ whole genome shotgun (WGS) entry which is preliminary data.</text>
</comment>
<proteinExistence type="predicted"/>
<keyword evidence="1" id="KW-0472">Membrane</keyword>
<protein>
    <submittedName>
        <fullName evidence="3">Carboxypeptidase regulatory-like domain-containing protein</fullName>
    </submittedName>
</protein>
<keyword evidence="4" id="KW-1185">Reference proteome</keyword>
<name>A0A6B0T6A5_9EURY</name>
<evidence type="ECO:0000256" key="1">
    <source>
        <dbReference type="SAM" id="Phobius"/>
    </source>
</evidence>
<dbReference type="GO" id="GO:0004180">
    <property type="term" value="F:carboxypeptidase activity"/>
    <property type="evidence" value="ECO:0007669"/>
    <property type="project" value="UniProtKB-KW"/>
</dbReference>
<evidence type="ECO:0000259" key="2">
    <source>
        <dbReference type="Pfam" id="PF24107"/>
    </source>
</evidence>
<dbReference type="InterPro" id="IPR055806">
    <property type="entry name" value="DUF7382"/>
</dbReference>
<dbReference type="EMBL" id="WUUT01000005">
    <property type="protein sequence ID" value="MXR52457.1"/>
    <property type="molecule type" value="Genomic_DNA"/>
</dbReference>
<keyword evidence="3" id="KW-0378">Hydrolase</keyword>
<keyword evidence="1" id="KW-1133">Transmembrane helix</keyword>
<evidence type="ECO:0000313" key="4">
    <source>
        <dbReference type="Proteomes" id="UP000466535"/>
    </source>
</evidence>
<keyword evidence="3" id="KW-0645">Protease</keyword>
<gene>
    <name evidence="3" type="ORF">GRX03_12680</name>
</gene>
<reference evidence="3 4" key="1">
    <citation type="submission" date="2019-12" db="EMBL/GenBank/DDBJ databases">
        <title>Isolation and characterization of three novel carbon monoxide-oxidizing members of Halobacteria from salione crusts and soils.</title>
        <authorList>
            <person name="Myers M.R."/>
            <person name="King G.M."/>
        </authorList>
    </citation>
    <scope>NUCLEOTIDE SEQUENCE [LARGE SCALE GENOMIC DNA]</scope>
    <source>
        <strain evidence="3 4">WSH3</strain>
    </source>
</reference>
<feature type="domain" description="DUF7382" evidence="2">
    <location>
        <begin position="54"/>
        <end position="117"/>
    </location>
</feature>